<accession>A0A897N7U6</accession>
<keyword evidence="3" id="KW-0808">Transferase</keyword>
<dbReference type="GO" id="GO:0016740">
    <property type="term" value="F:transferase activity"/>
    <property type="evidence" value="ECO:0007669"/>
    <property type="project" value="UniProtKB-KW"/>
</dbReference>
<evidence type="ECO:0000313" key="4">
    <source>
        <dbReference type="Proteomes" id="UP000662973"/>
    </source>
</evidence>
<keyword evidence="4" id="KW-1185">Reference proteome</keyword>
<proteinExistence type="predicted"/>
<organism evidence="3 4">
    <name type="scientific">Halapricum desulfuricans</name>
    <dbReference type="NCBI Taxonomy" id="2841257"/>
    <lineage>
        <taxon>Archaea</taxon>
        <taxon>Methanobacteriati</taxon>
        <taxon>Methanobacteriota</taxon>
        <taxon>Stenosarchaea group</taxon>
        <taxon>Halobacteria</taxon>
        <taxon>Halobacteriales</taxon>
        <taxon>Haloarculaceae</taxon>
        <taxon>Halapricum</taxon>
    </lineage>
</organism>
<dbReference type="InterPro" id="IPR029044">
    <property type="entry name" value="Nucleotide-diphossugar_trans"/>
</dbReference>
<feature type="compositionally biased region" description="Polar residues" evidence="1">
    <location>
        <begin position="16"/>
        <end position="37"/>
    </location>
</feature>
<dbReference type="PANTHER" id="PTHR48090">
    <property type="entry name" value="UNDECAPRENYL-PHOSPHATE 4-DEOXY-4-FORMAMIDO-L-ARABINOSE TRANSFERASE-RELATED"/>
    <property type="match status" value="1"/>
</dbReference>
<dbReference type="Proteomes" id="UP000662973">
    <property type="component" value="Chromosome"/>
</dbReference>
<dbReference type="KEGG" id="hds:HSR122_0934"/>
<dbReference type="Pfam" id="PF00535">
    <property type="entry name" value="Glycos_transf_2"/>
    <property type="match status" value="1"/>
</dbReference>
<feature type="compositionally biased region" description="Basic and acidic residues" evidence="1">
    <location>
        <begin position="39"/>
        <end position="49"/>
    </location>
</feature>
<dbReference type="InterPro" id="IPR050256">
    <property type="entry name" value="Glycosyltransferase_2"/>
</dbReference>
<dbReference type="PANTHER" id="PTHR48090:SF7">
    <property type="entry name" value="RFBJ PROTEIN"/>
    <property type="match status" value="1"/>
</dbReference>
<dbReference type="EMBL" id="CP064788">
    <property type="protein sequence ID" value="QSG08338.1"/>
    <property type="molecule type" value="Genomic_DNA"/>
</dbReference>
<sequence>MRAHGERSGISPGTVMETQSTQTGTDNDLSQAGSNVSPADRDAEQPARDVETDLSVLAIVPAYNEAETVADVVAETDRYVDRIVVVDDASTDDTVERAREVADGVVSHPQNMGVGGAVHTGYRVGVREEFDVVIQIDADGQHDPADIPRLLERIDDGADMVIGSRWLNDSHKEYSLVRRAGIQFFTWEVNTLADLDITDVTSGFRAYTTELLADLSRPENSHWALEQTLEASRKGYRIVEVSTPMPPETDGSQFDFGTFLKYPPRMIKTTMKVLLFR</sequence>
<feature type="region of interest" description="Disordered" evidence="1">
    <location>
        <begin position="1"/>
        <end position="49"/>
    </location>
</feature>
<evidence type="ECO:0000259" key="2">
    <source>
        <dbReference type="Pfam" id="PF00535"/>
    </source>
</evidence>
<dbReference type="AlphaFoldDB" id="A0A897N7U6"/>
<dbReference type="InterPro" id="IPR001173">
    <property type="entry name" value="Glyco_trans_2-like"/>
</dbReference>
<dbReference type="Gene3D" id="3.90.550.10">
    <property type="entry name" value="Spore Coat Polysaccharide Biosynthesis Protein SpsA, Chain A"/>
    <property type="match status" value="1"/>
</dbReference>
<name>A0A897N7U6_9EURY</name>
<dbReference type="SUPFAM" id="SSF53448">
    <property type="entry name" value="Nucleotide-diphospho-sugar transferases"/>
    <property type="match status" value="1"/>
</dbReference>
<evidence type="ECO:0000313" key="3">
    <source>
        <dbReference type="EMBL" id="QSG08338.1"/>
    </source>
</evidence>
<feature type="domain" description="Glycosyltransferase 2-like" evidence="2">
    <location>
        <begin position="59"/>
        <end position="175"/>
    </location>
</feature>
<evidence type="ECO:0000256" key="1">
    <source>
        <dbReference type="SAM" id="MobiDB-lite"/>
    </source>
</evidence>
<protein>
    <submittedName>
        <fullName evidence="3">Glycosyl transferase family 2</fullName>
    </submittedName>
</protein>
<reference evidence="3 4" key="1">
    <citation type="submission" date="2020-11" db="EMBL/GenBank/DDBJ databases">
        <title>Carbohydrate-dependent, anaerobic sulfur respiration: A novel catabolism in halophilic archaea.</title>
        <authorList>
            <person name="Sorokin D.Y."/>
            <person name="Messina E."/>
            <person name="Smedile F."/>
            <person name="La Cono V."/>
            <person name="Hallsworth J.E."/>
            <person name="Yakimov M.M."/>
        </authorList>
    </citation>
    <scope>NUCLEOTIDE SEQUENCE [LARGE SCALE GENOMIC DNA]</scope>
    <source>
        <strain evidence="3 4">HSR12-2</strain>
    </source>
</reference>
<dbReference type="CDD" id="cd04179">
    <property type="entry name" value="DPM_DPG-synthase_like"/>
    <property type="match status" value="1"/>
</dbReference>
<gene>
    <name evidence="3" type="ORF">HSR122_0934</name>
</gene>